<dbReference type="Proteomes" id="UP000001075">
    <property type="component" value="Unassembled WGS sequence"/>
</dbReference>
<evidence type="ECO:0000313" key="2">
    <source>
        <dbReference type="Proteomes" id="UP000001075"/>
    </source>
</evidence>
<sequence>MQLTWLGRDLKNLPVSTSQGYHTIGMSYYSLLLDRRWGSNSGPYADATITLPTVIADLGCQSDWIWNQLTDKVSGLPVTAFLISEKTHHKCG</sequence>
<name>G3HXM2_CRIGR</name>
<dbReference type="AlphaFoldDB" id="G3HXM2"/>
<proteinExistence type="predicted"/>
<evidence type="ECO:0000313" key="1">
    <source>
        <dbReference type="EMBL" id="EGW12578.1"/>
    </source>
</evidence>
<accession>G3HXM2</accession>
<dbReference type="EMBL" id="JH000883">
    <property type="protein sequence ID" value="EGW12578.1"/>
    <property type="molecule type" value="Genomic_DNA"/>
</dbReference>
<dbReference type="InParanoid" id="G3HXM2"/>
<organism evidence="1 2">
    <name type="scientific">Cricetulus griseus</name>
    <name type="common">Chinese hamster</name>
    <name type="synonym">Cricetulus barabensis griseus</name>
    <dbReference type="NCBI Taxonomy" id="10029"/>
    <lineage>
        <taxon>Eukaryota</taxon>
        <taxon>Metazoa</taxon>
        <taxon>Chordata</taxon>
        <taxon>Craniata</taxon>
        <taxon>Vertebrata</taxon>
        <taxon>Euteleostomi</taxon>
        <taxon>Mammalia</taxon>
        <taxon>Eutheria</taxon>
        <taxon>Euarchontoglires</taxon>
        <taxon>Glires</taxon>
        <taxon>Rodentia</taxon>
        <taxon>Myomorpha</taxon>
        <taxon>Muroidea</taxon>
        <taxon>Cricetidae</taxon>
        <taxon>Cricetinae</taxon>
        <taxon>Cricetulus</taxon>
    </lineage>
</organism>
<gene>
    <name evidence="1" type="ORF">I79_015750</name>
</gene>
<reference evidence="2" key="1">
    <citation type="journal article" date="2011" name="Nat. Biotechnol.">
        <title>The genomic sequence of the Chinese hamster ovary (CHO)-K1 cell line.</title>
        <authorList>
            <person name="Xu X."/>
            <person name="Nagarajan H."/>
            <person name="Lewis N.E."/>
            <person name="Pan S."/>
            <person name="Cai Z."/>
            <person name="Liu X."/>
            <person name="Chen W."/>
            <person name="Xie M."/>
            <person name="Wang W."/>
            <person name="Hammond S."/>
            <person name="Andersen M.R."/>
            <person name="Neff N."/>
            <person name="Passarelli B."/>
            <person name="Koh W."/>
            <person name="Fan H.C."/>
            <person name="Wang J."/>
            <person name="Gui Y."/>
            <person name="Lee K.H."/>
            <person name="Betenbaugh M.J."/>
            <person name="Quake S.R."/>
            <person name="Famili I."/>
            <person name="Palsson B.O."/>
            <person name="Wang J."/>
        </authorList>
    </citation>
    <scope>NUCLEOTIDE SEQUENCE [LARGE SCALE GENOMIC DNA]</scope>
    <source>
        <strain evidence="2">CHO K1 cell line</strain>
    </source>
</reference>
<protein>
    <submittedName>
        <fullName evidence="1">Uncharacterized protein</fullName>
    </submittedName>
</protein>